<comment type="subunit">
    <text evidence="4">Part of the 30S ribosomal subunit. Forms a tight heterodimer with protein bS6.</text>
</comment>
<dbReference type="SUPFAM" id="SSF46911">
    <property type="entry name" value="Ribosomal protein S18"/>
    <property type="match status" value="1"/>
</dbReference>
<evidence type="ECO:0000256" key="5">
    <source>
        <dbReference type="RuleBase" id="RU003910"/>
    </source>
</evidence>
<keyword evidence="4" id="KW-0694">RNA-binding</keyword>
<gene>
    <name evidence="4" type="primary">rpsR</name>
    <name evidence="6" type="ORF">A2755_00995</name>
</gene>
<protein>
    <recommendedName>
        <fullName evidence="4">Small ribosomal subunit protein bS18</fullName>
    </recommendedName>
</protein>
<dbReference type="GO" id="GO:0003735">
    <property type="term" value="F:structural constituent of ribosome"/>
    <property type="evidence" value="ECO:0007669"/>
    <property type="project" value="InterPro"/>
</dbReference>
<evidence type="ECO:0000313" key="7">
    <source>
        <dbReference type="Proteomes" id="UP000177029"/>
    </source>
</evidence>
<dbReference type="Pfam" id="PF01084">
    <property type="entry name" value="Ribosomal_S18"/>
    <property type="match status" value="1"/>
</dbReference>
<dbReference type="AlphaFoldDB" id="A0A1F8DPQ5"/>
<evidence type="ECO:0000256" key="4">
    <source>
        <dbReference type="HAMAP-Rule" id="MF_00270"/>
    </source>
</evidence>
<evidence type="ECO:0000313" key="6">
    <source>
        <dbReference type="EMBL" id="OGM90396.1"/>
    </source>
</evidence>
<dbReference type="STRING" id="1802555.A2755_00995"/>
<dbReference type="PRINTS" id="PR00974">
    <property type="entry name" value="RIBOSOMALS18"/>
</dbReference>
<dbReference type="HAMAP" id="MF_00270">
    <property type="entry name" value="Ribosomal_bS18"/>
    <property type="match status" value="1"/>
</dbReference>
<sequence>MGMIQHNLTNIRYVDYKDVETLKKFLSPYGRIIPRKRTGVSVKVQKQVALAIKRARFLGLIPYIAR</sequence>
<accession>A0A1F8DPQ5</accession>
<comment type="similarity">
    <text evidence="1 4 5">Belongs to the bacterial ribosomal protein bS18 family.</text>
</comment>
<proteinExistence type="inferred from homology"/>
<keyword evidence="4" id="KW-0699">rRNA-binding</keyword>
<dbReference type="Proteomes" id="UP000177029">
    <property type="component" value="Unassembled WGS sequence"/>
</dbReference>
<reference evidence="6 7" key="1">
    <citation type="journal article" date="2016" name="Nat. Commun.">
        <title>Thousands of microbial genomes shed light on interconnected biogeochemical processes in an aquifer system.</title>
        <authorList>
            <person name="Anantharaman K."/>
            <person name="Brown C.T."/>
            <person name="Hug L.A."/>
            <person name="Sharon I."/>
            <person name="Castelle C.J."/>
            <person name="Probst A.J."/>
            <person name="Thomas B.C."/>
            <person name="Singh A."/>
            <person name="Wilkins M.J."/>
            <person name="Karaoz U."/>
            <person name="Brodie E.L."/>
            <person name="Williams K.H."/>
            <person name="Hubbard S.S."/>
            <person name="Banfield J.F."/>
        </authorList>
    </citation>
    <scope>NUCLEOTIDE SEQUENCE [LARGE SCALE GENOMIC DNA]</scope>
</reference>
<keyword evidence="2 4" id="KW-0689">Ribosomal protein</keyword>
<dbReference type="InterPro" id="IPR036870">
    <property type="entry name" value="Ribosomal_bS18_sf"/>
</dbReference>
<dbReference type="GO" id="GO:0006412">
    <property type="term" value="P:translation"/>
    <property type="evidence" value="ECO:0007669"/>
    <property type="project" value="UniProtKB-UniRule"/>
</dbReference>
<dbReference type="NCBIfam" id="TIGR00165">
    <property type="entry name" value="S18"/>
    <property type="match status" value="1"/>
</dbReference>
<dbReference type="InterPro" id="IPR001648">
    <property type="entry name" value="Ribosomal_bS18"/>
</dbReference>
<evidence type="ECO:0000256" key="2">
    <source>
        <dbReference type="ARBA" id="ARBA00022980"/>
    </source>
</evidence>
<dbReference type="Gene3D" id="4.10.640.10">
    <property type="entry name" value="Ribosomal protein S18"/>
    <property type="match status" value="1"/>
</dbReference>
<dbReference type="GO" id="GO:0022627">
    <property type="term" value="C:cytosolic small ribosomal subunit"/>
    <property type="evidence" value="ECO:0007669"/>
    <property type="project" value="TreeGrafter"/>
</dbReference>
<dbReference type="PANTHER" id="PTHR13479:SF40">
    <property type="entry name" value="SMALL RIBOSOMAL SUBUNIT PROTEIN BS18M"/>
    <property type="match status" value="1"/>
</dbReference>
<organism evidence="6 7">
    <name type="scientific">Candidatus Wolfebacteria bacterium RIFCSPHIGHO2_01_FULL_48_22</name>
    <dbReference type="NCBI Taxonomy" id="1802555"/>
    <lineage>
        <taxon>Bacteria</taxon>
        <taxon>Candidatus Wolfeibacteriota</taxon>
    </lineage>
</organism>
<keyword evidence="3 4" id="KW-0687">Ribonucleoprotein</keyword>
<comment type="function">
    <text evidence="4">Binds as a heterodimer with protein bS6 to the central domain of the 16S rRNA, where it helps stabilize the platform of the 30S subunit.</text>
</comment>
<dbReference type="PANTHER" id="PTHR13479">
    <property type="entry name" value="30S RIBOSOMAL PROTEIN S18"/>
    <property type="match status" value="1"/>
</dbReference>
<dbReference type="EMBL" id="MGIP01000025">
    <property type="protein sequence ID" value="OGM90396.1"/>
    <property type="molecule type" value="Genomic_DNA"/>
</dbReference>
<dbReference type="GO" id="GO:0070181">
    <property type="term" value="F:small ribosomal subunit rRNA binding"/>
    <property type="evidence" value="ECO:0007669"/>
    <property type="project" value="TreeGrafter"/>
</dbReference>
<evidence type="ECO:0000256" key="3">
    <source>
        <dbReference type="ARBA" id="ARBA00023274"/>
    </source>
</evidence>
<evidence type="ECO:0000256" key="1">
    <source>
        <dbReference type="ARBA" id="ARBA00005589"/>
    </source>
</evidence>
<comment type="caution">
    <text evidence="6">The sequence shown here is derived from an EMBL/GenBank/DDBJ whole genome shotgun (WGS) entry which is preliminary data.</text>
</comment>
<name>A0A1F8DPQ5_9BACT</name>